<feature type="compositionally biased region" description="Basic and acidic residues" evidence="2">
    <location>
        <begin position="350"/>
        <end position="361"/>
    </location>
</feature>
<dbReference type="AlphaFoldDB" id="A0A9J7L4X3"/>
<name>A0A9J7L4X3_BRAFL</name>
<evidence type="ECO:0000313" key="3">
    <source>
        <dbReference type="Proteomes" id="UP000001554"/>
    </source>
</evidence>
<sequence length="542" mass="61165">MVNMYYQMLRGKTMPHLYIPRRENRAMVIPVKQQPPADAGRRQFCVEIDVGWACLDDMVIGKDEEKRAPKYPLRSSWRISEIQSILFRIFVPTEENSDIDLQGDNIDFVPFLWYKDNNGCDVTILSTLWFNNQEGVDNIVLAPLGQGGVVFVDIAYTVTKRGLKLTLVMEMEVQREKAVKDIMNSFLKMPMLQDNQMQNDDHNELDSSGSPSETATLSKKCANLLADIEKCSDDNSQIVTQQLDELSNSCGEDAAGQYCQAPGDNQETPADANVGGEEQMPADLATEKSLPELSKEVQCIMQILREQQQIRDDYERETAELKQKLEVLHHEAAMLSLQQRQALETIAKDEHDSEFSEETKGETSGGTVDRHSAHTPPIQDSDAHNYKDQEMLEFENHLQRRAHRTASQVGVHCPHPVEASGVWKGKPPSPALIDTPYVKTLIHYKQTRSTFNIHLGHCHTCNKTIEALLHSSKCGEDRCATCLQIAREVAQHIARCTRGTRCLLRICAANVPLGLNEYGTVHVTPVFVGLVRLYLWRTFCRG</sequence>
<reference evidence="3" key="1">
    <citation type="journal article" date="2020" name="Nat. Ecol. Evol.">
        <title>Deeply conserved synteny resolves early events in vertebrate evolution.</title>
        <authorList>
            <person name="Simakov O."/>
            <person name="Marletaz F."/>
            <person name="Yue J.X."/>
            <person name="O'Connell B."/>
            <person name="Jenkins J."/>
            <person name="Brandt A."/>
            <person name="Calef R."/>
            <person name="Tung C.H."/>
            <person name="Huang T.K."/>
            <person name="Schmutz J."/>
            <person name="Satoh N."/>
            <person name="Yu J.K."/>
            <person name="Putnam N.H."/>
            <person name="Green R.E."/>
            <person name="Rokhsar D.S."/>
        </authorList>
    </citation>
    <scope>NUCLEOTIDE SEQUENCE [LARGE SCALE GENOMIC DNA]</scope>
    <source>
        <strain evidence="3">S238N-H82</strain>
    </source>
</reference>
<proteinExistence type="predicted"/>
<feature type="coiled-coil region" evidence="1">
    <location>
        <begin position="304"/>
        <end position="331"/>
    </location>
</feature>
<evidence type="ECO:0000313" key="4">
    <source>
        <dbReference type="RefSeq" id="XP_035675284.1"/>
    </source>
</evidence>
<evidence type="ECO:0000256" key="2">
    <source>
        <dbReference type="SAM" id="MobiDB-lite"/>
    </source>
</evidence>
<protein>
    <submittedName>
        <fullName evidence="4">Uncharacterized protein LOC118415020 isoform X1</fullName>
    </submittedName>
</protein>
<keyword evidence="1" id="KW-0175">Coiled coil</keyword>
<dbReference type="GeneID" id="118415020"/>
<organism evidence="3 4">
    <name type="scientific">Branchiostoma floridae</name>
    <name type="common">Florida lancelet</name>
    <name type="synonym">Amphioxus</name>
    <dbReference type="NCBI Taxonomy" id="7739"/>
    <lineage>
        <taxon>Eukaryota</taxon>
        <taxon>Metazoa</taxon>
        <taxon>Chordata</taxon>
        <taxon>Cephalochordata</taxon>
        <taxon>Leptocardii</taxon>
        <taxon>Amphioxiformes</taxon>
        <taxon>Branchiostomatidae</taxon>
        <taxon>Branchiostoma</taxon>
    </lineage>
</organism>
<accession>A0A9J7L4X3</accession>
<dbReference type="RefSeq" id="XP_035675284.1">
    <property type="nucleotide sequence ID" value="XM_035819391.1"/>
</dbReference>
<feature type="region of interest" description="Disordered" evidence="2">
    <location>
        <begin position="350"/>
        <end position="384"/>
    </location>
</feature>
<dbReference type="Proteomes" id="UP000001554">
    <property type="component" value="Chromosome 4"/>
</dbReference>
<dbReference type="OrthoDB" id="10105836at2759"/>
<evidence type="ECO:0000256" key="1">
    <source>
        <dbReference type="SAM" id="Coils"/>
    </source>
</evidence>
<dbReference type="KEGG" id="bfo:118415020"/>
<keyword evidence="3" id="KW-1185">Reference proteome</keyword>
<reference evidence="4" key="2">
    <citation type="submission" date="2025-08" db="UniProtKB">
        <authorList>
            <consortium name="RefSeq"/>
        </authorList>
    </citation>
    <scope>IDENTIFICATION</scope>
    <source>
        <strain evidence="4">S238N-H82</strain>
        <tissue evidence="4">Testes</tissue>
    </source>
</reference>
<gene>
    <name evidence="4" type="primary">LOC118415020</name>
</gene>